<dbReference type="Pfam" id="PF01791">
    <property type="entry name" value="DeoC"/>
    <property type="match status" value="1"/>
</dbReference>
<dbReference type="EC" id="4.1.2.4" evidence="4"/>
<comment type="subcellular location">
    <subcellularLocation>
        <location evidence="1">Membrane</location>
        <topology evidence="1">Multi-pass membrane protein</topology>
    </subcellularLocation>
</comment>
<dbReference type="PRINTS" id="PR00075">
    <property type="entry name" value="FACDDSATRASE"/>
</dbReference>
<dbReference type="GO" id="GO:0009264">
    <property type="term" value="P:deoxyribonucleotide catabolic process"/>
    <property type="evidence" value="ECO:0007669"/>
    <property type="project" value="InterPro"/>
</dbReference>
<evidence type="ECO:0000256" key="18">
    <source>
        <dbReference type="ARBA" id="ARBA00048791"/>
    </source>
</evidence>
<evidence type="ECO:0000256" key="7">
    <source>
        <dbReference type="ARBA" id="ARBA00022692"/>
    </source>
</evidence>
<dbReference type="EMBL" id="CAMXCT030000001">
    <property type="protein sequence ID" value="CAL4759261.1"/>
    <property type="molecule type" value="Genomic_DNA"/>
</dbReference>
<feature type="transmembrane region" description="Helical" evidence="20">
    <location>
        <begin position="460"/>
        <end position="479"/>
    </location>
</feature>
<feature type="transmembrane region" description="Helical" evidence="20">
    <location>
        <begin position="343"/>
        <end position="361"/>
    </location>
</feature>
<comment type="caution">
    <text evidence="22">The sequence shown here is derived from an EMBL/GenBank/DDBJ whole genome shotgun (WGS) entry which is preliminary data.</text>
</comment>
<keyword evidence="7 19" id="KW-0812">Transmembrane</keyword>
<evidence type="ECO:0000256" key="12">
    <source>
        <dbReference type="ARBA" id="ARBA00023098"/>
    </source>
</evidence>
<dbReference type="NCBIfam" id="TIGR00126">
    <property type="entry name" value="deoC"/>
    <property type="match status" value="1"/>
</dbReference>
<dbReference type="FunFam" id="3.20.20.70:FF:000044">
    <property type="entry name" value="Deoxyribose-phosphate aldolase"/>
    <property type="match status" value="1"/>
</dbReference>
<dbReference type="EMBL" id="CAMXCT010000001">
    <property type="protein sequence ID" value="CAI3971949.1"/>
    <property type="molecule type" value="Genomic_DNA"/>
</dbReference>
<keyword evidence="9 20" id="KW-1133">Transmembrane helix</keyword>
<name>A0A9P1BEE5_9DINO</name>
<evidence type="ECO:0000256" key="11">
    <source>
        <dbReference type="ARBA" id="ARBA00023004"/>
    </source>
</evidence>
<dbReference type="GO" id="GO:0005737">
    <property type="term" value="C:cytoplasm"/>
    <property type="evidence" value="ECO:0007669"/>
    <property type="project" value="InterPro"/>
</dbReference>
<keyword evidence="11" id="KW-0408">Iron</keyword>
<keyword evidence="6 19" id="KW-0444">Lipid biosynthesis</keyword>
<evidence type="ECO:0000256" key="4">
    <source>
        <dbReference type="ARBA" id="ARBA00012515"/>
    </source>
</evidence>
<evidence type="ECO:0000256" key="9">
    <source>
        <dbReference type="ARBA" id="ARBA00022989"/>
    </source>
</evidence>
<dbReference type="GO" id="GO:0006633">
    <property type="term" value="P:fatty acid biosynthetic process"/>
    <property type="evidence" value="ECO:0007669"/>
    <property type="project" value="UniProtKB-KW"/>
</dbReference>
<dbReference type="InterPro" id="IPR005804">
    <property type="entry name" value="FA_desaturase_dom"/>
</dbReference>
<dbReference type="GO" id="GO:0016020">
    <property type="term" value="C:membrane"/>
    <property type="evidence" value="ECO:0007669"/>
    <property type="project" value="UniProtKB-SubCell"/>
</dbReference>
<evidence type="ECO:0000313" key="24">
    <source>
        <dbReference type="Proteomes" id="UP001152797"/>
    </source>
</evidence>
<feature type="domain" description="Fatty acid desaturase" evidence="21">
    <location>
        <begin position="339"/>
        <end position="555"/>
    </location>
</feature>
<evidence type="ECO:0000256" key="3">
    <source>
        <dbReference type="ARBA" id="ARBA00010936"/>
    </source>
</evidence>
<dbReference type="SUPFAM" id="SSF51569">
    <property type="entry name" value="Aldolase"/>
    <property type="match status" value="1"/>
</dbReference>
<evidence type="ECO:0000256" key="5">
    <source>
        <dbReference type="ARBA" id="ARBA00022490"/>
    </source>
</evidence>
<keyword evidence="24" id="KW-1185">Reference proteome</keyword>
<comment type="catalytic activity">
    <reaction evidence="18">
        <text>2-deoxy-D-ribose 5-phosphate = D-glyceraldehyde 3-phosphate + acetaldehyde</text>
        <dbReference type="Rhea" id="RHEA:12821"/>
        <dbReference type="ChEBI" id="CHEBI:15343"/>
        <dbReference type="ChEBI" id="CHEBI:59776"/>
        <dbReference type="ChEBI" id="CHEBI:62877"/>
        <dbReference type="EC" id="4.1.2.4"/>
    </reaction>
</comment>
<evidence type="ECO:0000256" key="10">
    <source>
        <dbReference type="ARBA" id="ARBA00023002"/>
    </source>
</evidence>
<evidence type="ECO:0000256" key="20">
    <source>
        <dbReference type="SAM" id="Phobius"/>
    </source>
</evidence>
<keyword evidence="8" id="KW-0276">Fatty acid metabolism</keyword>
<dbReference type="Gene3D" id="3.20.20.70">
    <property type="entry name" value="Aldolase class I"/>
    <property type="match status" value="1"/>
</dbReference>
<evidence type="ECO:0000256" key="17">
    <source>
        <dbReference type="ARBA" id="ARBA00032755"/>
    </source>
</evidence>
<keyword evidence="12" id="KW-0443">Lipid metabolism</keyword>
<feature type="transmembrane region" description="Helical" evidence="20">
    <location>
        <begin position="485"/>
        <end position="506"/>
    </location>
</feature>
<dbReference type="InterPro" id="IPR011343">
    <property type="entry name" value="DeoC"/>
</dbReference>
<dbReference type="InterPro" id="IPR015876">
    <property type="entry name" value="Acyl-CoA_DS"/>
</dbReference>
<comment type="similarity">
    <text evidence="2 19">Belongs to the fatty acid desaturase type 1 family.</text>
</comment>
<evidence type="ECO:0000256" key="2">
    <source>
        <dbReference type="ARBA" id="ARBA00009295"/>
    </source>
</evidence>
<proteinExistence type="inferred from homology"/>
<accession>A0A9P1BEE5</accession>
<keyword evidence="14 19" id="KW-0275">Fatty acid biosynthesis</keyword>
<keyword evidence="15" id="KW-0456">Lyase</keyword>
<reference evidence="23 24" key="2">
    <citation type="submission" date="2024-05" db="EMBL/GenBank/DDBJ databases">
        <authorList>
            <person name="Chen Y."/>
            <person name="Shah S."/>
            <person name="Dougan E. K."/>
            <person name="Thang M."/>
            <person name="Chan C."/>
        </authorList>
    </citation>
    <scope>NUCLEOTIDE SEQUENCE [LARGE SCALE GENOMIC DNA]</scope>
</reference>
<keyword evidence="5" id="KW-0963">Cytoplasm</keyword>
<dbReference type="GO" id="GO:0004139">
    <property type="term" value="F:deoxyribose-phosphate aldolase activity"/>
    <property type="evidence" value="ECO:0007669"/>
    <property type="project" value="UniProtKB-EC"/>
</dbReference>
<dbReference type="GO" id="GO:0016717">
    <property type="term" value="F:oxidoreductase activity, acting on paired donors, with oxidation of a pair of donors resulting in the reduction of molecular oxygen to two molecules of water"/>
    <property type="evidence" value="ECO:0007669"/>
    <property type="project" value="InterPro"/>
</dbReference>
<dbReference type="Pfam" id="PF00487">
    <property type="entry name" value="FA_desaturase"/>
    <property type="match status" value="1"/>
</dbReference>
<evidence type="ECO:0000256" key="6">
    <source>
        <dbReference type="ARBA" id="ARBA00022516"/>
    </source>
</evidence>
<dbReference type="PANTHER" id="PTHR11351">
    <property type="entry name" value="ACYL-COA DESATURASE"/>
    <property type="match status" value="1"/>
</dbReference>
<evidence type="ECO:0000256" key="19">
    <source>
        <dbReference type="RuleBase" id="RU000581"/>
    </source>
</evidence>
<dbReference type="HAMAP" id="MF_00114">
    <property type="entry name" value="DeoC_type1"/>
    <property type="match status" value="1"/>
</dbReference>
<organism evidence="22">
    <name type="scientific">Cladocopium goreaui</name>
    <dbReference type="NCBI Taxonomy" id="2562237"/>
    <lineage>
        <taxon>Eukaryota</taxon>
        <taxon>Sar</taxon>
        <taxon>Alveolata</taxon>
        <taxon>Dinophyceae</taxon>
        <taxon>Suessiales</taxon>
        <taxon>Symbiodiniaceae</taxon>
        <taxon>Cladocopium</taxon>
    </lineage>
</organism>
<dbReference type="InterPro" id="IPR013785">
    <property type="entry name" value="Aldolase_TIM"/>
</dbReference>
<keyword evidence="10 19" id="KW-0560">Oxidoreductase</keyword>
<evidence type="ECO:0000256" key="1">
    <source>
        <dbReference type="ARBA" id="ARBA00004141"/>
    </source>
</evidence>
<evidence type="ECO:0000256" key="16">
    <source>
        <dbReference type="ARBA" id="ARBA00023270"/>
    </source>
</evidence>
<dbReference type="OrthoDB" id="1533126at2759"/>
<gene>
    <name evidence="22" type="ORF">C1SCF055_LOCUS539</name>
</gene>
<keyword evidence="16" id="KW-0704">Schiff base</keyword>
<evidence type="ECO:0000256" key="14">
    <source>
        <dbReference type="ARBA" id="ARBA00023160"/>
    </source>
</evidence>
<evidence type="ECO:0000256" key="13">
    <source>
        <dbReference type="ARBA" id="ARBA00023136"/>
    </source>
</evidence>
<evidence type="ECO:0000259" key="21">
    <source>
        <dbReference type="Pfam" id="PF00487"/>
    </source>
</evidence>
<dbReference type="InterPro" id="IPR002915">
    <property type="entry name" value="DeoC/FbaB/LacD_aldolase"/>
</dbReference>
<comment type="cofactor">
    <cofactor evidence="19">
        <name>Fe(2+)</name>
        <dbReference type="ChEBI" id="CHEBI:29033"/>
    </cofactor>
</comment>
<dbReference type="InterPro" id="IPR028581">
    <property type="entry name" value="DeoC_typeI"/>
</dbReference>
<evidence type="ECO:0000313" key="22">
    <source>
        <dbReference type="EMBL" id="CAI3971949.1"/>
    </source>
</evidence>
<dbReference type="AlphaFoldDB" id="A0A9P1BEE5"/>
<comment type="domain">
    <text evidence="19">The histidine box domains are involved in binding the catalytic metal ions.</text>
</comment>
<reference evidence="22" key="1">
    <citation type="submission" date="2022-10" db="EMBL/GenBank/DDBJ databases">
        <authorList>
            <person name="Chen Y."/>
            <person name="Dougan E. K."/>
            <person name="Chan C."/>
            <person name="Rhodes N."/>
            <person name="Thang M."/>
        </authorList>
    </citation>
    <scope>NUCLEOTIDE SEQUENCE</scope>
</reference>
<sequence>MSASIASIIDHSLLHPTLTDEDLGHGCAVAETYCVASVCVKPCDVARAAEFLAESDVAVGTVVGFPHGAHTTDTKVFEARQACVQGATELDMVVNVGRVLGQDWAYVQADIQAVTEVAHEMKALVKVIFENDFLPHDVYKIRLCEICRSLGVDFVKTSTGFGFVKQPGGHYAYEGATESDIRLMLENCGPDMRVKAAGGIRDYAAALHLRDLGVARIGATATATIVAEEQAALRDISSGTCNAFDQFQAIARGSPEQGTHDMATDLSTASELELVDDLVETGNEAVVPVYQEAVEAEAQEAAAEAKKPSVWRHGVDWPVFAWIAFLHVGALAAPFFFTWKAVGLFFGLWWLTGGIGICLGYHRLLTHGSFQTHPFMRRLIAVCGCLAGEGSPLMWVATHRKHHAFSDQEGDPHTPRDGGWWSHVLWLFPGNEEGGQDKLFSRYAPDLLKDPFMPFLHRTFLLWHWGLGFALFLTGWYFWNAYTGWSFVFWGIFLRLVVGLHATWLVNSATHMWGYRNYETSDDSRNLWWVAALTFGEGWHNNHHAFQRLARNGHRWWEFDPTFLTIRVMQAVGLAWKVVDRIPQFREKVARG</sequence>
<dbReference type="SMART" id="SM01133">
    <property type="entry name" value="DeoC"/>
    <property type="match status" value="1"/>
</dbReference>
<comment type="similarity">
    <text evidence="3">Belongs to the DeoC/FbaB aldolase family. DeoC type 1 subfamily.</text>
</comment>
<feature type="transmembrane region" description="Helical" evidence="20">
    <location>
        <begin position="317"/>
        <end position="337"/>
    </location>
</feature>
<dbReference type="CDD" id="cd00959">
    <property type="entry name" value="DeoC"/>
    <property type="match status" value="1"/>
</dbReference>
<evidence type="ECO:0000256" key="15">
    <source>
        <dbReference type="ARBA" id="ARBA00023239"/>
    </source>
</evidence>
<dbReference type="Proteomes" id="UP001152797">
    <property type="component" value="Unassembled WGS sequence"/>
</dbReference>
<protein>
    <recommendedName>
        <fullName evidence="4">deoxyribose-phosphate aldolase</fullName>
        <ecNumber evidence="4">4.1.2.4</ecNumber>
    </recommendedName>
    <alternativeName>
        <fullName evidence="17">2-deoxy-D-ribose 5-phosphate aldolase</fullName>
    </alternativeName>
</protein>
<dbReference type="CDD" id="cd03505">
    <property type="entry name" value="Delta9-FADS-like"/>
    <property type="match status" value="1"/>
</dbReference>
<evidence type="ECO:0000256" key="8">
    <source>
        <dbReference type="ARBA" id="ARBA00022832"/>
    </source>
</evidence>
<keyword evidence="13 20" id="KW-0472">Membrane</keyword>
<evidence type="ECO:0000313" key="23">
    <source>
        <dbReference type="EMBL" id="CAL4759261.1"/>
    </source>
</evidence>
<dbReference type="EMBL" id="CAMXCT020000001">
    <property type="protein sequence ID" value="CAL1125324.1"/>
    <property type="molecule type" value="Genomic_DNA"/>
</dbReference>
<dbReference type="PANTHER" id="PTHR11351:SF31">
    <property type="entry name" value="DESATURASE 1, ISOFORM A-RELATED"/>
    <property type="match status" value="1"/>
</dbReference>